<dbReference type="AlphaFoldDB" id="A0A6M3J1Z2"/>
<dbReference type="EMBL" id="MT141508">
    <property type="protein sequence ID" value="QJA63883.1"/>
    <property type="molecule type" value="Genomic_DNA"/>
</dbReference>
<evidence type="ECO:0000313" key="1">
    <source>
        <dbReference type="EMBL" id="QJA63883.1"/>
    </source>
</evidence>
<sequence length="175" mass="20010">MNAKTIIRKAKDRENPYAQIARSAAQDDRLSWKATGLLCYILSLPDDWQIRLSDLAKRKQDGITATKSALKELAAAGYIGKKSYRDEKGRFVKHECIIHEAPITNNCPLSINPTSGLMDATNNTLYKETDKNDFDPFEFTTQIEQEERRKEMFQNKTLVHTYNPNNPGIFRPALM</sequence>
<evidence type="ECO:0000313" key="2">
    <source>
        <dbReference type="EMBL" id="QJA81695.1"/>
    </source>
</evidence>
<dbReference type="EMBL" id="MT142467">
    <property type="protein sequence ID" value="QJA81695.1"/>
    <property type="molecule type" value="Genomic_DNA"/>
</dbReference>
<accession>A0A6M3J1Z2</accession>
<protein>
    <submittedName>
        <fullName evidence="1">Putative DNA binding, helix-turn-helix domain containing protein</fullName>
    </submittedName>
</protein>
<dbReference type="Pfam" id="PF13730">
    <property type="entry name" value="HTH_36"/>
    <property type="match status" value="1"/>
</dbReference>
<name>A0A6M3J1Z2_9ZZZZ</name>
<reference evidence="1" key="1">
    <citation type="submission" date="2020-03" db="EMBL/GenBank/DDBJ databases">
        <title>The deep terrestrial virosphere.</title>
        <authorList>
            <person name="Holmfeldt K."/>
            <person name="Nilsson E."/>
            <person name="Simone D."/>
            <person name="Lopez-Fernandez M."/>
            <person name="Wu X."/>
            <person name="de Brujin I."/>
            <person name="Lundin D."/>
            <person name="Andersson A."/>
            <person name="Bertilsson S."/>
            <person name="Dopson M."/>
        </authorList>
    </citation>
    <scope>NUCLEOTIDE SEQUENCE</scope>
    <source>
        <strain evidence="2">MM415A00502</strain>
        <strain evidence="1">MM415B00571</strain>
    </source>
</reference>
<organism evidence="1">
    <name type="scientific">viral metagenome</name>
    <dbReference type="NCBI Taxonomy" id="1070528"/>
    <lineage>
        <taxon>unclassified sequences</taxon>
        <taxon>metagenomes</taxon>
        <taxon>organismal metagenomes</taxon>
    </lineage>
</organism>
<gene>
    <name evidence="2" type="ORF">MM415A00502_0019</name>
    <name evidence="1" type="ORF">MM415B00571_0029</name>
</gene>
<proteinExistence type="predicted"/>